<comment type="function">
    <text evidence="13">Polymerase that creates the 3'-poly(A) tail of mRNA's.</text>
</comment>
<evidence type="ECO:0000259" key="19">
    <source>
        <dbReference type="Pfam" id="PF20750"/>
    </source>
</evidence>
<protein>
    <recommendedName>
        <fullName evidence="13">Poly(A) polymerase</fullName>
        <ecNumber evidence="13">2.7.7.19</ecNumber>
    </recommendedName>
</protein>
<comment type="catalytic activity">
    <reaction evidence="13">
        <text>RNA(n) + ATP = RNA(n)-3'-adenine ribonucleotide + diphosphate</text>
        <dbReference type="Rhea" id="RHEA:11332"/>
        <dbReference type="Rhea" id="RHEA-COMP:14527"/>
        <dbReference type="Rhea" id="RHEA-COMP:17347"/>
        <dbReference type="ChEBI" id="CHEBI:30616"/>
        <dbReference type="ChEBI" id="CHEBI:33019"/>
        <dbReference type="ChEBI" id="CHEBI:140395"/>
        <dbReference type="ChEBI" id="CHEBI:173115"/>
        <dbReference type="EC" id="2.7.7.19"/>
    </reaction>
</comment>
<keyword evidence="12 13" id="KW-0539">Nucleus</keyword>
<dbReference type="SUPFAM" id="SSF81631">
    <property type="entry name" value="PAP/OAS1 substrate-binding domain"/>
    <property type="match status" value="1"/>
</dbReference>
<dbReference type="OrthoDB" id="412748at2759"/>
<evidence type="ECO:0000256" key="8">
    <source>
        <dbReference type="ARBA" id="ARBA00022840"/>
    </source>
</evidence>
<dbReference type="GO" id="GO:0005524">
    <property type="term" value="F:ATP binding"/>
    <property type="evidence" value="ECO:0007669"/>
    <property type="project" value="UniProtKB-UniRule"/>
</dbReference>
<dbReference type="FunFam" id="3.30.70.590:FF:000003">
    <property type="entry name" value="Poly(A) polymerase"/>
    <property type="match status" value="1"/>
</dbReference>
<dbReference type="GO" id="GO:0046872">
    <property type="term" value="F:metal ion binding"/>
    <property type="evidence" value="ECO:0007669"/>
    <property type="project" value="UniProtKB-KW"/>
</dbReference>
<dbReference type="PANTHER" id="PTHR10682">
    <property type="entry name" value="POLY A POLYMERASE"/>
    <property type="match status" value="1"/>
</dbReference>
<dbReference type="Pfam" id="PF04926">
    <property type="entry name" value="PAP_RNA-bind"/>
    <property type="match status" value="1"/>
</dbReference>
<dbReference type="SUPFAM" id="SSF81301">
    <property type="entry name" value="Nucleotidyltransferase"/>
    <property type="match status" value="1"/>
</dbReference>
<evidence type="ECO:0000313" key="21">
    <source>
        <dbReference type="Proteomes" id="UP000799437"/>
    </source>
</evidence>
<evidence type="ECO:0000256" key="15">
    <source>
        <dbReference type="PIRSR" id="PIRSR018425-2"/>
    </source>
</evidence>
<feature type="binding site" evidence="14">
    <location>
        <begin position="102"/>
        <end position="104"/>
    </location>
    <ligand>
        <name>ATP</name>
        <dbReference type="ChEBI" id="CHEBI:30616"/>
    </ligand>
</feature>
<keyword evidence="5 13" id="KW-0808">Transferase</keyword>
<dbReference type="RefSeq" id="XP_033599477.1">
    <property type="nucleotide sequence ID" value="XM_033744208.1"/>
</dbReference>
<evidence type="ECO:0000313" key="20">
    <source>
        <dbReference type="EMBL" id="KAF2757026.1"/>
    </source>
</evidence>
<feature type="domain" description="Poly(A) polymerase RNA-binding" evidence="17">
    <location>
        <begin position="358"/>
        <end position="551"/>
    </location>
</feature>
<feature type="compositionally biased region" description="Polar residues" evidence="16">
    <location>
        <begin position="558"/>
        <end position="567"/>
    </location>
</feature>
<evidence type="ECO:0000256" key="5">
    <source>
        <dbReference type="ARBA" id="ARBA00022679"/>
    </source>
</evidence>
<feature type="binding site" evidence="14">
    <location>
        <position position="229"/>
    </location>
    <ligand>
        <name>ATP</name>
        <dbReference type="ChEBI" id="CHEBI:30616"/>
    </ligand>
</feature>
<feature type="binding site" evidence="15">
    <location>
        <position position="104"/>
    </location>
    <ligand>
        <name>Mg(2+)</name>
        <dbReference type="ChEBI" id="CHEBI:18420"/>
        <label>1</label>
        <note>catalytic</note>
    </ligand>
</feature>
<evidence type="ECO:0000256" key="2">
    <source>
        <dbReference type="ARBA" id="ARBA00004123"/>
    </source>
</evidence>
<dbReference type="GeneID" id="54485262"/>
<keyword evidence="10" id="KW-0694">RNA-binding</keyword>
<dbReference type="EMBL" id="ML996574">
    <property type="protein sequence ID" value="KAF2757026.1"/>
    <property type="molecule type" value="Genomic_DNA"/>
</dbReference>
<evidence type="ECO:0000256" key="12">
    <source>
        <dbReference type="ARBA" id="ARBA00023242"/>
    </source>
</evidence>
<feature type="domain" description="Poly(A) polymerase central" evidence="18">
    <location>
        <begin position="211"/>
        <end position="355"/>
    </location>
</feature>
<keyword evidence="8 13" id="KW-0067">ATP-binding</keyword>
<evidence type="ECO:0000256" key="16">
    <source>
        <dbReference type="SAM" id="MobiDB-lite"/>
    </source>
</evidence>
<dbReference type="Gene3D" id="3.30.460.10">
    <property type="entry name" value="Beta Polymerase, domain 2"/>
    <property type="match status" value="1"/>
</dbReference>
<evidence type="ECO:0000256" key="10">
    <source>
        <dbReference type="ARBA" id="ARBA00022884"/>
    </source>
</evidence>
<reference evidence="20" key="1">
    <citation type="journal article" date="2020" name="Stud. Mycol.">
        <title>101 Dothideomycetes genomes: a test case for predicting lifestyles and emergence of pathogens.</title>
        <authorList>
            <person name="Haridas S."/>
            <person name="Albert R."/>
            <person name="Binder M."/>
            <person name="Bloem J."/>
            <person name="Labutti K."/>
            <person name="Salamov A."/>
            <person name="Andreopoulos B."/>
            <person name="Baker S."/>
            <person name="Barry K."/>
            <person name="Bills G."/>
            <person name="Bluhm B."/>
            <person name="Cannon C."/>
            <person name="Castanera R."/>
            <person name="Culley D."/>
            <person name="Daum C."/>
            <person name="Ezra D."/>
            <person name="Gonzalez J."/>
            <person name="Henrissat B."/>
            <person name="Kuo A."/>
            <person name="Liang C."/>
            <person name="Lipzen A."/>
            <person name="Lutzoni F."/>
            <person name="Magnuson J."/>
            <person name="Mondo S."/>
            <person name="Nolan M."/>
            <person name="Ohm R."/>
            <person name="Pangilinan J."/>
            <person name="Park H.-J."/>
            <person name="Ramirez L."/>
            <person name="Alfaro M."/>
            <person name="Sun H."/>
            <person name="Tritt A."/>
            <person name="Yoshinaga Y."/>
            <person name="Zwiers L.-H."/>
            <person name="Turgeon B."/>
            <person name="Goodwin S."/>
            <person name="Spatafora J."/>
            <person name="Crous P."/>
            <person name="Grigoriev I."/>
        </authorList>
    </citation>
    <scope>NUCLEOTIDE SEQUENCE</scope>
    <source>
        <strain evidence="20">CBS 121739</strain>
    </source>
</reference>
<dbReference type="InterPro" id="IPR011068">
    <property type="entry name" value="NuclTrfase_I-like_C"/>
</dbReference>
<dbReference type="InterPro" id="IPR007010">
    <property type="entry name" value="PolA_pol_RNA-bd_dom"/>
</dbReference>
<comment type="subcellular location">
    <subcellularLocation>
        <location evidence="2 13">Nucleus</location>
    </subcellularLocation>
</comment>
<feature type="binding site" evidence="14">
    <location>
        <position position="220"/>
    </location>
    <ligand>
        <name>ATP</name>
        <dbReference type="ChEBI" id="CHEBI:30616"/>
    </ligand>
</feature>
<feature type="domain" description="Poly(A) polymerase nucleotidyltransferase" evidence="19">
    <location>
        <begin position="12"/>
        <end position="206"/>
    </location>
</feature>
<evidence type="ECO:0000256" key="11">
    <source>
        <dbReference type="ARBA" id="ARBA00023211"/>
    </source>
</evidence>
<comment type="cofactor">
    <cofactor evidence="1">
        <name>Mn(2+)</name>
        <dbReference type="ChEBI" id="CHEBI:29035"/>
    </cofactor>
</comment>
<feature type="binding site" evidence="15">
    <location>
        <position position="104"/>
    </location>
    <ligand>
        <name>Mg(2+)</name>
        <dbReference type="ChEBI" id="CHEBI:18420"/>
        <label>2</label>
        <note>catalytic</note>
    </ligand>
</feature>
<dbReference type="InterPro" id="IPR007012">
    <property type="entry name" value="PolA_pol_cen_dom"/>
</dbReference>
<evidence type="ECO:0000256" key="4">
    <source>
        <dbReference type="ARBA" id="ARBA00022664"/>
    </source>
</evidence>
<feature type="binding site" evidence="15">
    <location>
        <position position="102"/>
    </location>
    <ligand>
        <name>Mg(2+)</name>
        <dbReference type="ChEBI" id="CHEBI:18420"/>
        <label>1</label>
        <note>catalytic</note>
    </ligand>
</feature>
<accession>A0A6A6W4Z6</accession>
<keyword evidence="9 15" id="KW-0460">Magnesium</keyword>
<feature type="binding site" evidence="14">
    <location>
        <begin position="238"/>
        <end position="239"/>
    </location>
    <ligand>
        <name>ATP</name>
        <dbReference type="ChEBI" id="CHEBI:30616"/>
    </ligand>
</feature>
<feature type="binding site" evidence="14">
    <location>
        <position position="159"/>
    </location>
    <ligand>
        <name>ATP</name>
        <dbReference type="ChEBI" id="CHEBI:30616"/>
    </ligand>
</feature>
<keyword evidence="21" id="KW-1185">Reference proteome</keyword>
<dbReference type="GO" id="GO:0006397">
    <property type="term" value="P:mRNA processing"/>
    <property type="evidence" value="ECO:0007669"/>
    <property type="project" value="UniProtKB-KW"/>
</dbReference>
<dbReference type="PANTHER" id="PTHR10682:SF10">
    <property type="entry name" value="POLYNUCLEOTIDE ADENYLYLTRANSFERASE"/>
    <property type="match status" value="1"/>
</dbReference>
<keyword evidence="7 13" id="KW-0547">Nucleotide-binding</keyword>
<evidence type="ECO:0000259" key="17">
    <source>
        <dbReference type="Pfam" id="PF04926"/>
    </source>
</evidence>
<dbReference type="SUPFAM" id="SSF55003">
    <property type="entry name" value="PAP/Archaeal CCA-adding enzyme, C-terminal domain"/>
    <property type="match status" value="1"/>
</dbReference>
<dbReference type="FunFam" id="1.10.1410.10:FF:000001">
    <property type="entry name" value="Putative poly(A) polymerase gamma"/>
    <property type="match status" value="1"/>
</dbReference>
<dbReference type="GO" id="GO:0003723">
    <property type="term" value="F:RNA binding"/>
    <property type="evidence" value="ECO:0007669"/>
    <property type="project" value="UniProtKB-UniRule"/>
</dbReference>
<evidence type="ECO:0000256" key="9">
    <source>
        <dbReference type="ARBA" id="ARBA00022842"/>
    </source>
</evidence>
<dbReference type="Pfam" id="PF20750">
    <property type="entry name" value="PAP_NTPase"/>
    <property type="match status" value="1"/>
</dbReference>
<dbReference type="CDD" id="cd05402">
    <property type="entry name" value="NT_PAP_TUTase"/>
    <property type="match status" value="1"/>
</dbReference>
<dbReference type="InterPro" id="IPR014492">
    <property type="entry name" value="PolyA_polymerase"/>
</dbReference>
<dbReference type="InterPro" id="IPR043519">
    <property type="entry name" value="NT_sf"/>
</dbReference>
<feature type="region of interest" description="Disordered" evidence="16">
    <location>
        <begin position="538"/>
        <end position="597"/>
    </location>
</feature>
<comment type="cofactor">
    <cofactor evidence="15">
        <name>Mg(2+)</name>
        <dbReference type="ChEBI" id="CHEBI:18420"/>
    </cofactor>
    <text evidence="15">Binds 2 magnesium ions. Also active with manganese.</text>
</comment>
<keyword evidence="11" id="KW-0464">Manganese</keyword>
<dbReference type="EC" id="2.7.7.19" evidence="13"/>
<dbReference type="Proteomes" id="UP000799437">
    <property type="component" value="Unassembled WGS sequence"/>
</dbReference>
<organism evidence="20 21">
    <name type="scientific">Pseudovirgaria hyperparasitica</name>
    <dbReference type="NCBI Taxonomy" id="470096"/>
    <lineage>
        <taxon>Eukaryota</taxon>
        <taxon>Fungi</taxon>
        <taxon>Dikarya</taxon>
        <taxon>Ascomycota</taxon>
        <taxon>Pezizomycotina</taxon>
        <taxon>Dothideomycetes</taxon>
        <taxon>Dothideomycetes incertae sedis</taxon>
        <taxon>Acrospermales</taxon>
        <taxon>Acrospermaceae</taxon>
        <taxon>Pseudovirgaria</taxon>
    </lineage>
</organism>
<evidence type="ECO:0000259" key="18">
    <source>
        <dbReference type="Pfam" id="PF04928"/>
    </source>
</evidence>
<dbReference type="Gene3D" id="3.30.70.590">
    <property type="entry name" value="Poly(A) polymerase predicted RNA binding domain"/>
    <property type="match status" value="1"/>
</dbReference>
<evidence type="ECO:0000256" key="7">
    <source>
        <dbReference type="ARBA" id="ARBA00022741"/>
    </source>
</evidence>
<dbReference type="Gene3D" id="1.10.1410.10">
    <property type="match status" value="1"/>
</dbReference>
<proteinExistence type="inferred from homology"/>
<dbReference type="Pfam" id="PF04928">
    <property type="entry name" value="PAP_central"/>
    <property type="match status" value="1"/>
</dbReference>
<feature type="binding site" evidence="15">
    <location>
        <position position="102"/>
    </location>
    <ligand>
        <name>Mg(2+)</name>
        <dbReference type="ChEBI" id="CHEBI:18420"/>
        <label>2</label>
        <note>catalytic</note>
    </ligand>
</feature>
<feature type="binding site" evidence="15">
    <location>
        <position position="159"/>
    </location>
    <ligand>
        <name>Mg(2+)</name>
        <dbReference type="ChEBI" id="CHEBI:18420"/>
        <label>2</label>
        <note>catalytic</note>
    </ligand>
</feature>
<gene>
    <name evidence="20" type="ORF">EJ05DRAFT_477250</name>
</gene>
<name>A0A6A6W4Z6_9PEZI</name>
<evidence type="ECO:0000256" key="14">
    <source>
        <dbReference type="PIRSR" id="PIRSR018425-1"/>
    </source>
</evidence>
<feature type="compositionally biased region" description="Polar residues" evidence="16">
    <location>
        <begin position="585"/>
        <end position="597"/>
    </location>
</feature>
<keyword evidence="4 13" id="KW-0507">mRNA processing</keyword>
<keyword evidence="6 15" id="KW-0479">Metal-binding</keyword>
<sequence>MAAPEIRQWGQNPPISTALPTEQENQLNAALIDELKRENNFERPEETEKRVEILNTFQKVTEEFVKLVGRNKGLAQSAIDNAGGKVFTYGSYRLGVYGPGSDIDTLIVAPKHCTRDDFFQLFPELLAKMSRADAIDEMTPVPDAHVPVISLEYCGISIDLIFAPLAISSVPMSLDLKDKNLLKGLSDTDLRSVNGSRVTDEILTLVPQVKTFRHALRAVKLWAQRRAVYANVMGFPGGVAWAMMVARVCQLYPMAPGSVLVSKFFNLMKSWPWPRPIMLKDMDDGPIQQKVWNPQIYPGDRRHLMPVITPAFPSMCATHNITPSTQKIILRELSRASDITNEIFMGRKAWKDLFRRHTFFTEGYKYYLSIVAASRTKDAQSIWSGLVQSRLRRLVTGIEVSDASVELAHPFNKGFERVHQCKTDEEVEMTLQGSLKFQVKEVKTETTEDTKDIKQAVVAEGSTENVEMPNKTLGEVNSDGVRTIYSTTFYVGIELEEGAKSLDISYPVGEFKRNCTDWPQYNDELNSLRIVHTRNYDLPDDVFEPGEVRPSRKKKATSRSNGQSASKRNVGEAGLDGTNGHPAKRQQSSTGVSTAAG</sequence>
<dbReference type="GO" id="GO:1990817">
    <property type="term" value="F:poly(A) RNA polymerase activity"/>
    <property type="evidence" value="ECO:0007669"/>
    <property type="project" value="UniProtKB-UniRule"/>
</dbReference>
<dbReference type="PIRSF" id="PIRSF018425">
    <property type="entry name" value="PolyA_polymerase"/>
    <property type="match status" value="1"/>
</dbReference>
<dbReference type="FunFam" id="3.30.460.10:FF:000002">
    <property type="entry name" value="Poly(A) polymerase alpha, putative"/>
    <property type="match status" value="1"/>
</dbReference>
<dbReference type="InterPro" id="IPR048840">
    <property type="entry name" value="PolA_pol_NTPase"/>
</dbReference>
<evidence type="ECO:0000256" key="13">
    <source>
        <dbReference type="PIRNR" id="PIRNR018425"/>
    </source>
</evidence>
<comment type="similarity">
    <text evidence="3 13">Belongs to the poly(A) polymerase family.</text>
</comment>
<dbReference type="GO" id="GO:0005634">
    <property type="term" value="C:nucleus"/>
    <property type="evidence" value="ECO:0007669"/>
    <property type="project" value="UniProtKB-SubCell"/>
</dbReference>
<evidence type="ECO:0000256" key="6">
    <source>
        <dbReference type="ARBA" id="ARBA00022723"/>
    </source>
</evidence>
<evidence type="ECO:0000256" key="3">
    <source>
        <dbReference type="ARBA" id="ARBA00010912"/>
    </source>
</evidence>
<dbReference type="GO" id="GO:0031123">
    <property type="term" value="P:RNA 3'-end processing"/>
    <property type="evidence" value="ECO:0007669"/>
    <property type="project" value="InterPro"/>
</dbReference>
<evidence type="ECO:0000256" key="1">
    <source>
        <dbReference type="ARBA" id="ARBA00001936"/>
    </source>
</evidence>
<dbReference type="AlphaFoldDB" id="A0A6A6W4Z6"/>